<reference evidence="2" key="1">
    <citation type="submission" date="2018-11" db="EMBL/GenBank/DDBJ databases">
        <authorList>
            <consortium name="Pathogen Informatics"/>
        </authorList>
    </citation>
    <scope>NUCLEOTIDE SEQUENCE</scope>
</reference>
<sequence>MSQQLSKQFFEAQFYSNLAECPIGEPESPFDRTPDDALSAKVARDGQSRQLLQPSVGKCESVLLNPALPSGQESSEVVAQFGLLVSWFSE</sequence>
<keyword evidence="3" id="KW-1185">Reference proteome</keyword>
<organism evidence="2 3">
    <name type="scientific">Protopolystoma xenopodis</name>
    <dbReference type="NCBI Taxonomy" id="117903"/>
    <lineage>
        <taxon>Eukaryota</taxon>
        <taxon>Metazoa</taxon>
        <taxon>Spiralia</taxon>
        <taxon>Lophotrochozoa</taxon>
        <taxon>Platyhelminthes</taxon>
        <taxon>Monogenea</taxon>
        <taxon>Polyopisthocotylea</taxon>
        <taxon>Polystomatidea</taxon>
        <taxon>Polystomatidae</taxon>
        <taxon>Protopolystoma</taxon>
    </lineage>
</organism>
<evidence type="ECO:0000313" key="3">
    <source>
        <dbReference type="Proteomes" id="UP000784294"/>
    </source>
</evidence>
<gene>
    <name evidence="2" type="ORF">PXEA_LOCUS21899</name>
</gene>
<dbReference type="EMBL" id="CAAALY010095213">
    <property type="protein sequence ID" value="VEL28459.1"/>
    <property type="molecule type" value="Genomic_DNA"/>
</dbReference>
<dbReference type="Proteomes" id="UP000784294">
    <property type="component" value="Unassembled WGS sequence"/>
</dbReference>
<evidence type="ECO:0000256" key="1">
    <source>
        <dbReference type="SAM" id="MobiDB-lite"/>
    </source>
</evidence>
<name>A0A3S5AG79_9PLAT</name>
<comment type="caution">
    <text evidence="2">The sequence shown here is derived from an EMBL/GenBank/DDBJ whole genome shotgun (WGS) entry which is preliminary data.</text>
</comment>
<proteinExistence type="predicted"/>
<accession>A0A3S5AG79</accession>
<feature type="region of interest" description="Disordered" evidence="1">
    <location>
        <begin position="25"/>
        <end position="44"/>
    </location>
</feature>
<protein>
    <submittedName>
        <fullName evidence="2">Uncharacterized protein</fullName>
    </submittedName>
</protein>
<dbReference type="AlphaFoldDB" id="A0A3S5AG79"/>
<evidence type="ECO:0000313" key="2">
    <source>
        <dbReference type="EMBL" id="VEL28459.1"/>
    </source>
</evidence>